<gene>
    <name evidence="3" type="ORF">PUN28_018916</name>
</gene>
<keyword evidence="2" id="KW-0732">Signal</keyword>
<name>A0AAW2EGE4_9HYME</name>
<dbReference type="Proteomes" id="UP001430953">
    <property type="component" value="Unassembled WGS sequence"/>
</dbReference>
<dbReference type="EMBL" id="JADYXP020000024">
    <property type="protein sequence ID" value="KAL0101411.1"/>
    <property type="molecule type" value="Genomic_DNA"/>
</dbReference>
<reference evidence="3 4" key="1">
    <citation type="submission" date="2023-03" db="EMBL/GenBank/DDBJ databases">
        <title>High recombination rates correlate with genetic variation in Cardiocondyla obscurior ants.</title>
        <authorList>
            <person name="Errbii M."/>
        </authorList>
    </citation>
    <scope>NUCLEOTIDE SEQUENCE [LARGE SCALE GENOMIC DNA]</scope>
    <source>
        <strain evidence="3">Alpha-2009</strain>
        <tissue evidence="3">Whole body</tissue>
    </source>
</reference>
<feature type="chain" id="PRO_5043934959" evidence="2">
    <location>
        <begin position="18"/>
        <end position="124"/>
    </location>
</feature>
<feature type="signal peptide" evidence="2">
    <location>
        <begin position="1"/>
        <end position="17"/>
    </location>
</feature>
<feature type="region of interest" description="Disordered" evidence="1">
    <location>
        <begin position="91"/>
        <end position="124"/>
    </location>
</feature>
<organism evidence="3 4">
    <name type="scientific">Cardiocondyla obscurior</name>
    <dbReference type="NCBI Taxonomy" id="286306"/>
    <lineage>
        <taxon>Eukaryota</taxon>
        <taxon>Metazoa</taxon>
        <taxon>Ecdysozoa</taxon>
        <taxon>Arthropoda</taxon>
        <taxon>Hexapoda</taxon>
        <taxon>Insecta</taxon>
        <taxon>Pterygota</taxon>
        <taxon>Neoptera</taxon>
        <taxon>Endopterygota</taxon>
        <taxon>Hymenoptera</taxon>
        <taxon>Apocrita</taxon>
        <taxon>Aculeata</taxon>
        <taxon>Formicoidea</taxon>
        <taxon>Formicidae</taxon>
        <taxon>Myrmicinae</taxon>
        <taxon>Cardiocondyla</taxon>
    </lineage>
</organism>
<sequence length="124" mass="13469">MCATCAWLLVTAAKRLATLNTDRNRFFAISDIVPDHSEMKISVSWHYYPHWIHIGGEFGGPGTPCFKSNTRVTEAESADTLGSRTLISLQRAGEESAEKIGGTEGKRKGPGTKMVTTGDVGRID</sequence>
<keyword evidence="4" id="KW-1185">Reference proteome</keyword>
<evidence type="ECO:0000256" key="2">
    <source>
        <dbReference type="SAM" id="SignalP"/>
    </source>
</evidence>
<accession>A0AAW2EGE4</accession>
<evidence type="ECO:0000313" key="4">
    <source>
        <dbReference type="Proteomes" id="UP001430953"/>
    </source>
</evidence>
<evidence type="ECO:0000256" key="1">
    <source>
        <dbReference type="SAM" id="MobiDB-lite"/>
    </source>
</evidence>
<proteinExistence type="predicted"/>
<comment type="caution">
    <text evidence="3">The sequence shown here is derived from an EMBL/GenBank/DDBJ whole genome shotgun (WGS) entry which is preliminary data.</text>
</comment>
<protein>
    <submittedName>
        <fullName evidence="3">Uncharacterized protein</fullName>
    </submittedName>
</protein>
<evidence type="ECO:0000313" key="3">
    <source>
        <dbReference type="EMBL" id="KAL0101411.1"/>
    </source>
</evidence>
<dbReference type="AlphaFoldDB" id="A0AAW2EGE4"/>